<dbReference type="Proteomes" id="UP000887576">
    <property type="component" value="Unplaced"/>
</dbReference>
<protein>
    <submittedName>
        <fullName evidence="2">Calpain catalytic domain-containing protein</fullName>
    </submittedName>
</protein>
<organism evidence="1 2">
    <name type="scientific">Panagrolaimus sp. JU765</name>
    <dbReference type="NCBI Taxonomy" id="591449"/>
    <lineage>
        <taxon>Eukaryota</taxon>
        <taxon>Metazoa</taxon>
        <taxon>Ecdysozoa</taxon>
        <taxon>Nematoda</taxon>
        <taxon>Chromadorea</taxon>
        <taxon>Rhabditida</taxon>
        <taxon>Tylenchina</taxon>
        <taxon>Panagrolaimomorpha</taxon>
        <taxon>Panagrolaimoidea</taxon>
        <taxon>Panagrolaimidae</taxon>
        <taxon>Panagrolaimus</taxon>
    </lineage>
</organism>
<evidence type="ECO:0000313" key="1">
    <source>
        <dbReference type="Proteomes" id="UP000887576"/>
    </source>
</evidence>
<evidence type="ECO:0000313" key="2">
    <source>
        <dbReference type="WBParaSite" id="JU765_v2.g14867.t1"/>
    </source>
</evidence>
<dbReference type="WBParaSite" id="JU765_v2.g14867.t1">
    <property type="protein sequence ID" value="JU765_v2.g14867.t1"/>
    <property type="gene ID" value="JU765_v2.g14867"/>
</dbReference>
<reference evidence="2" key="1">
    <citation type="submission" date="2022-11" db="UniProtKB">
        <authorList>
            <consortium name="WormBaseParasite"/>
        </authorList>
    </citation>
    <scope>IDENTIFICATION</scope>
</reference>
<proteinExistence type="predicted"/>
<name>A0AC34QBH0_9BILA</name>
<sequence>MDPHLNDHEIAVLSRTSTINGVQYLPFIPADLLEQMHFPLGFTDKSPRLKLAPKQKAAFECYKRPCEFMKDPQVIVDLDCMHLRQTIISDCSFVSSCAVAAQYEKRFNKPLISSIIYPQKNGHPVYNPSGKYMIKLIMNGIVRKVIIDDFLPYGRNQLLCSYSNITNELWVSLLEKAYMKMLGGYDFPGSNSNTDLHALTGWIPERLSLNDKDEFDPATGNSHFDRLMQRYHNGHCLITAVTVKMTEAEEARTGLIDTHCYAVIDMREVNGLRMLKLKNPWCHIRWKGRYSENDLTHWTPQLRAALNFDPQSAASKDDGIFWIDFKSFCNFFSTLYMNWDPKLFRSTYELHDCWSAGVGPTRDLFTVAENPQYYLEVDNKLDRAAVWILLTRHITEIADFANNKEFIALNIYDGGEKVYIPYFTEPILNGTRINSNHFLAKLTLTNRGIHRYSLVVVQYEKTATIYYTLKVFSVNQFVFKKMGNPYRFKKQEKGEWKGKTAGGCGKYNYETVKDNPIFHITLSPDSDDHGLLIVMLAPREFSIGMDLFQVSSVRAKSFASVNSGDYRKASTMIRANHLPAGTYGIRPMTYRPVKFLSNVFNNVLYSIFRVFIVDFNFLIYSHFEIHLQIMHIFMLKITVNSDCTPFRLELIPLLNYIQDRKVAISTKATCRLFKKA</sequence>
<accession>A0AC34QBH0</accession>